<gene>
    <name evidence="7" type="ORF">CLV56_3399</name>
</gene>
<sequence length="410" mass="44172">MRNALPILTATAGLLATTLVVAAPATAADVNRPPLRTISGPSTLVYNPEGIARDTAGRLFVGTIGRTAVFPPHVSGDVAPVRTIAGWGAGVAFDADGYLYVAGSNEVRVYAPGGGNNPTPVRTISGPDTLLDRPVAVAVGPSGWIYVVNSLDDSVTVYRAGADGNARPARRIAGGRTRMDYPSGILLARERLYVSNTGNDSINQYGKSDDGNVAPTRRLRGSRTTIDAPKGLATDDQHRLYVANYSHDTVAVFDPRSSGNARPLARLRGPATQLDGPHGLLVDPHNRVVVGSFVGNHVATFPPLFRRAARPGKVGRLKVKGSPRARKWKVDWTKPSRTGHARIDRYSVVVRKRGLTVHKETRRTSAARLTRGELRRGGRLRLGRYKVTVQARNIKGWGPATTKTFRVQRR</sequence>
<reference evidence="7 8" key="1">
    <citation type="submission" date="2017-11" db="EMBL/GenBank/DDBJ databases">
        <title>Genomic Encyclopedia of Archaeal and Bacterial Type Strains, Phase II (KMG-II): From Individual Species to Whole Genera.</title>
        <authorList>
            <person name="Goeker M."/>
        </authorList>
    </citation>
    <scope>NUCLEOTIDE SEQUENCE [LARGE SCALE GENOMIC DNA]</scope>
    <source>
        <strain evidence="7 8">DSM 27763</strain>
    </source>
</reference>
<evidence type="ECO:0000256" key="2">
    <source>
        <dbReference type="ARBA" id="ARBA00023295"/>
    </source>
</evidence>
<proteinExistence type="inferred from homology"/>
<evidence type="ECO:0000313" key="8">
    <source>
        <dbReference type="Proteomes" id="UP000230842"/>
    </source>
</evidence>
<evidence type="ECO:0000259" key="6">
    <source>
        <dbReference type="PROSITE" id="PS50853"/>
    </source>
</evidence>
<dbReference type="GO" id="GO:0016798">
    <property type="term" value="F:hydrolase activity, acting on glycosyl bonds"/>
    <property type="evidence" value="ECO:0007669"/>
    <property type="project" value="UniProtKB-KW"/>
</dbReference>
<evidence type="ECO:0000256" key="3">
    <source>
        <dbReference type="ARBA" id="ARBA00023326"/>
    </source>
</evidence>
<keyword evidence="5" id="KW-0732">Signal</keyword>
<keyword evidence="8" id="KW-1185">Reference proteome</keyword>
<feature type="signal peptide" evidence="5">
    <location>
        <begin position="1"/>
        <end position="27"/>
    </location>
</feature>
<name>A0A0B2BB47_9ACTN</name>
<protein>
    <submittedName>
        <fullName evidence="7">Lactonase family protein with 7-bladed beta-propeller</fullName>
    </submittedName>
</protein>
<feature type="domain" description="Fibronectin type-III" evidence="6">
    <location>
        <begin position="313"/>
        <end position="410"/>
    </location>
</feature>
<dbReference type="PANTHER" id="PTHR47572">
    <property type="entry name" value="LIPOPROTEIN-RELATED"/>
    <property type="match status" value="1"/>
</dbReference>
<dbReference type="Proteomes" id="UP000230842">
    <property type="component" value="Unassembled WGS sequence"/>
</dbReference>
<dbReference type="SUPFAM" id="SSF101898">
    <property type="entry name" value="NHL repeat"/>
    <property type="match status" value="1"/>
</dbReference>
<dbReference type="EMBL" id="PGEZ01000002">
    <property type="protein sequence ID" value="PJJ53897.1"/>
    <property type="molecule type" value="Genomic_DNA"/>
</dbReference>
<keyword evidence="2" id="KW-0378">Hydrolase</keyword>
<dbReference type="PROSITE" id="PS50853">
    <property type="entry name" value="FN3"/>
    <property type="match status" value="1"/>
</dbReference>
<dbReference type="Gene3D" id="2.60.40.10">
    <property type="entry name" value="Immunoglobulins"/>
    <property type="match status" value="1"/>
</dbReference>
<evidence type="ECO:0000256" key="5">
    <source>
        <dbReference type="SAM" id="SignalP"/>
    </source>
</evidence>
<dbReference type="RefSeq" id="WP_039359542.1">
    <property type="nucleotide sequence ID" value="NZ_PGEZ01000002.1"/>
</dbReference>
<comment type="similarity">
    <text evidence="1">Belongs to the SMP-30/CGR1 family.</text>
</comment>
<accession>A0A0B2BB47</accession>
<dbReference type="InterPro" id="IPR003961">
    <property type="entry name" value="FN3_dom"/>
</dbReference>
<dbReference type="InterPro" id="IPR013783">
    <property type="entry name" value="Ig-like_fold"/>
</dbReference>
<dbReference type="AlphaFoldDB" id="A0A0B2BB47"/>
<keyword evidence="3" id="KW-0119">Carbohydrate metabolism</keyword>
<organism evidence="7 8">
    <name type="scientific">Mumia flava</name>
    <dbReference type="NCBI Taxonomy" id="1348852"/>
    <lineage>
        <taxon>Bacteria</taxon>
        <taxon>Bacillati</taxon>
        <taxon>Actinomycetota</taxon>
        <taxon>Actinomycetes</taxon>
        <taxon>Propionibacteriales</taxon>
        <taxon>Nocardioidaceae</taxon>
        <taxon>Mumia</taxon>
    </lineage>
</organism>
<dbReference type="InterPro" id="IPR051262">
    <property type="entry name" value="SMP-30/CGR1_Lactonase"/>
</dbReference>
<dbReference type="SUPFAM" id="SSF49265">
    <property type="entry name" value="Fibronectin type III"/>
    <property type="match status" value="1"/>
</dbReference>
<dbReference type="OrthoDB" id="3831551at2"/>
<feature type="chain" id="PRO_5015034336" evidence="5">
    <location>
        <begin position="28"/>
        <end position="410"/>
    </location>
</feature>
<keyword evidence="3" id="KW-0624">Polysaccharide degradation</keyword>
<dbReference type="Gene3D" id="2.120.10.30">
    <property type="entry name" value="TolB, C-terminal domain"/>
    <property type="match status" value="1"/>
</dbReference>
<dbReference type="CDD" id="cd05819">
    <property type="entry name" value="NHL"/>
    <property type="match status" value="1"/>
</dbReference>
<evidence type="ECO:0000256" key="4">
    <source>
        <dbReference type="SAM" id="MobiDB-lite"/>
    </source>
</evidence>
<evidence type="ECO:0000256" key="1">
    <source>
        <dbReference type="ARBA" id="ARBA00008853"/>
    </source>
</evidence>
<feature type="region of interest" description="Disordered" evidence="4">
    <location>
        <begin position="203"/>
        <end position="230"/>
    </location>
</feature>
<comment type="caution">
    <text evidence="7">The sequence shown here is derived from an EMBL/GenBank/DDBJ whole genome shotgun (WGS) entry which is preliminary data.</text>
</comment>
<dbReference type="InterPro" id="IPR011042">
    <property type="entry name" value="6-blade_b-propeller_TolB-like"/>
</dbReference>
<evidence type="ECO:0000313" key="7">
    <source>
        <dbReference type="EMBL" id="PJJ53897.1"/>
    </source>
</evidence>
<dbReference type="PANTHER" id="PTHR47572:SF4">
    <property type="entry name" value="LACTONASE DRP35"/>
    <property type="match status" value="1"/>
</dbReference>
<keyword evidence="2" id="KW-0326">Glycosidase</keyword>
<dbReference type="GO" id="GO:0000272">
    <property type="term" value="P:polysaccharide catabolic process"/>
    <property type="evidence" value="ECO:0007669"/>
    <property type="project" value="UniProtKB-KW"/>
</dbReference>
<dbReference type="InterPro" id="IPR036116">
    <property type="entry name" value="FN3_sf"/>
</dbReference>